<gene>
    <name evidence="2" type="ORF">GCM10009799_25540</name>
</gene>
<reference evidence="2 3" key="1">
    <citation type="journal article" date="2019" name="Int. J. Syst. Evol. Microbiol.">
        <title>The Global Catalogue of Microorganisms (GCM) 10K type strain sequencing project: providing services to taxonomists for standard genome sequencing and annotation.</title>
        <authorList>
            <consortium name="The Broad Institute Genomics Platform"/>
            <consortium name="The Broad Institute Genome Sequencing Center for Infectious Disease"/>
            <person name="Wu L."/>
            <person name="Ma J."/>
        </authorList>
    </citation>
    <scope>NUCLEOTIDE SEQUENCE [LARGE SCALE GENOMIC DNA]</scope>
    <source>
        <strain evidence="2 3">JCM 15313</strain>
    </source>
</reference>
<comment type="caution">
    <text evidence="2">The sequence shown here is derived from an EMBL/GenBank/DDBJ whole genome shotgun (WGS) entry which is preliminary data.</text>
</comment>
<dbReference type="Proteomes" id="UP001501585">
    <property type="component" value="Unassembled WGS sequence"/>
</dbReference>
<proteinExistence type="predicted"/>
<accession>A0ABN2T2T7</accession>
<dbReference type="EMBL" id="BAAAPC010000009">
    <property type="protein sequence ID" value="GAA1997393.1"/>
    <property type="molecule type" value="Genomic_DNA"/>
</dbReference>
<dbReference type="RefSeq" id="WP_344162433.1">
    <property type="nucleotide sequence ID" value="NZ_BAAAPC010000009.1"/>
</dbReference>
<protein>
    <submittedName>
        <fullName evidence="2">Uncharacterized protein</fullName>
    </submittedName>
</protein>
<evidence type="ECO:0000256" key="1">
    <source>
        <dbReference type="SAM" id="MobiDB-lite"/>
    </source>
</evidence>
<keyword evidence="3" id="KW-1185">Reference proteome</keyword>
<name>A0ABN2T2T7_9ACTN</name>
<evidence type="ECO:0000313" key="3">
    <source>
        <dbReference type="Proteomes" id="UP001501585"/>
    </source>
</evidence>
<sequence length="202" mass="21798">MLLRRLARCGPNTKTNWPKVFCWLRAEALRRDDIVGLLYYTLALGELNVVATELTERFDKGHGAAGPTAPPADGTAIGSPDGPEVHTRNGLLTAVTIAPHSDVTLDRPAPIEHMHELLAQAAGDREPTSADHLPFATQIRRLVAALWLAADPFTGTERRHLHEQIAADYHALALGSPHSPASGSSASSASTRWTPIPTTRRT</sequence>
<evidence type="ECO:0000313" key="2">
    <source>
        <dbReference type="EMBL" id="GAA1997393.1"/>
    </source>
</evidence>
<organism evidence="2 3">
    <name type="scientific">Nocardiopsis rhodophaea</name>
    <dbReference type="NCBI Taxonomy" id="280238"/>
    <lineage>
        <taxon>Bacteria</taxon>
        <taxon>Bacillati</taxon>
        <taxon>Actinomycetota</taxon>
        <taxon>Actinomycetes</taxon>
        <taxon>Streptosporangiales</taxon>
        <taxon>Nocardiopsidaceae</taxon>
        <taxon>Nocardiopsis</taxon>
    </lineage>
</organism>
<feature type="region of interest" description="Disordered" evidence="1">
    <location>
        <begin position="176"/>
        <end position="202"/>
    </location>
</feature>